<keyword evidence="2 5" id="KW-0812">Transmembrane</keyword>
<comment type="caution">
    <text evidence="7">The sequence shown here is derived from an EMBL/GenBank/DDBJ whole genome shotgun (WGS) entry which is preliminary data.</text>
</comment>
<feature type="transmembrane region" description="Helical" evidence="5">
    <location>
        <begin position="125"/>
        <end position="147"/>
    </location>
</feature>
<evidence type="ECO:0000256" key="1">
    <source>
        <dbReference type="ARBA" id="ARBA00004141"/>
    </source>
</evidence>
<dbReference type="RefSeq" id="WP_210857135.1">
    <property type="nucleotide sequence ID" value="NZ_JAGQDD010000030.1"/>
</dbReference>
<feature type="transmembrane region" description="Helical" evidence="5">
    <location>
        <begin position="227"/>
        <end position="256"/>
    </location>
</feature>
<comment type="subcellular location">
    <subcellularLocation>
        <location evidence="1">Membrane</location>
        <topology evidence="1">Multi-pass membrane protein</topology>
    </subcellularLocation>
</comment>
<evidence type="ECO:0000259" key="6">
    <source>
        <dbReference type="PROSITE" id="PS50008"/>
    </source>
</evidence>
<protein>
    <submittedName>
        <fullName evidence="7">EI24 domain-containing protein</fullName>
    </submittedName>
</protein>
<evidence type="ECO:0000256" key="3">
    <source>
        <dbReference type="ARBA" id="ARBA00022989"/>
    </source>
</evidence>
<feature type="domain" description="PI-PLC Y-box" evidence="6">
    <location>
        <begin position="115"/>
        <end position="154"/>
    </location>
</feature>
<dbReference type="InterPro" id="IPR059112">
    <property type="entry name" value="CysZ/EI24"/>
</dbReference>
<dbReference type="Pfam" id="PF07264">
    <property type="entry name" value="EI24"/>
    <property type="match status" value="1"/>
</dbReference>
<dbReference type="PROSITE" id="PS50008">
    <property type="entry name" value="PIPLC_Y_DOMAIN"/>
    <property type="match status" value="1"/>
</dbReference>
<organism evidence="7 8">
    <name type="scientific">Ideonella alba</name>
    <dbReference type="NCBI Taxonomy" id="2824118"/>
    <lineage>
        <taxon>Bacteria</taxon>
        <taxon>Pseudomonadati</taxon>
        <taxon>Pseudomonadota</taxon>
        <taxon>Betaproteobacteria</taxon>
        <taxon>Burkholderiales</taxon>
        <taxon>Sphaerotilaceae</taxon>
        <taxon>Ideonella</taxon>
    </lineage>
</organism>
<dbReference type="GO" id="GO:0035556">
    <property type="term" value="P:intracellular signal transduction"/>
    <property type="evidence" value="ECO:0007669"/>
    <property type="project" value="InterPro"/>
</dbReference>
<evidence type="ECO:0000313" key="7">
    <source>
        <dbReference type="EMBL" id="MBQ0933468.1"/>
    </source>
</evidence>
<dbReference type="AlphaFoldDB" id="A0A941BJ59"/>
<accession>A0A941BJ59</accession>
<keyword evidence="8" id="KW-1185">Reference proteome</keyword>
<gene>
    <name evidence="7" type="ORF">KAK03_23585</name>
</gene>
<evidence type="ECO:0000256" key="2">
    <source>
        <dbReference type="ARBA" id="ARBA00022692"/>
    </source>
</evidence>
<reference evidence="7 8" key="1">
    <citation type="submission" date="2021-04" db="EMBL/GenBank/DDBJ databases">
        <title>The genome sequence of Ideonella sp. 3Y2.</title>
        <authorList>
            <person name="Liu Y."/>
        </authorList>
    </citation>
    <scope>NUCLEOTIDE SEQUENCE [LARGE SCALE GENOMIC DNA]</scope>
    <source>
        <strain evidence="7 8">3Y2</strain>
    </source>
</reference>
<keyword evidence="3 5" id="KW-1133">Transmembrane helix</keyword>
<name>A0A941BJ59_9BURK</name>
<dbReference type="InterPro" id="IPR001711">
    <property type="entry name" value="PLipase_C_Pinositol-sp_Y"/>
</dbReference>
<keyword evidence="4 5" id="KW-0472">Membrane</keyword>
<dbReference type="GO" id="GO:0004435">
    <property type="term" value="F:phosphatidylinositol-4,5-bisphosphate phospholipase C activity"/>
    <property type="evidence" value="ECO:0007669"/>
    <property type="project" value="InterPro"/>
</dbReference>
<feature type="transmembrane region" description="Helical" evidence="5">
    <location>
        <begin position="78"/>
        <end position="104"/>
    </location>
</feature>
<feature type="transmembrane region" description="Helical" evidence="5">
    <location>
        <begin position="20"/>
        <end position="43"/>
    </location>
</feature>
<dbReference type="EMBL" id="JAGQDD010000030">
    <property type="protein sequence ID" value="MBQ0933468.1"/>
    <property type="molecule type" value="Genomic_DNA"/>
</dbReference>
<evidence type="ECO:0000256" key="5">
    <source>
        <dbReference type="SAM" id="Phobius"/>
    </source>
</evidence>
<dbReference type="Proteomes" id="UP000676246">
    <property type="component" value="Unassembled WGS sequence"/>
</dbReference>
<feature type="transmembrane region" description="Helical" evidence="5">
    <location>
        <begin position="153"/>
        <end position="170"/>
    </location>
</feature>
<evidence type="ECO:0000256" key="4">
    <source>
        <dbReference type="ARBA" id="ARBA00023136"/>
    </source>
</evidence>
<sequence>MKLLLDSFWRAGAYLFLPRVMGLTLMPLLLSSLLALGLGWLFWESAVAGVRSTLEGWSLVAAMLQWIEVNLGASWRSLVGPVIVLALAVPLIVVLSLLLVAWLATPAVARLVRERRFPTLEQRHGASFVTAVLWSVGCTLVALAALLVTMPLWLIPPLVLIVPPLIWGWLTRQVMGFDVLADTASAAERRTVVAEHRWPLLLIGVVTGYLGAAPSLIWAVGGAAALIFAPLMIAVAVWLYTLVFAFAALWFAHYALAALDELRRRQTVEVVPVEPPAAPLPPVTDAPRLP</sequence>
<proteinExistence type="predicted"/>
<feature type="transmembrane region" description="Helical" evidence="5">
    <location>
        <begin position="198"/>
        <end position="221"/>
    </location>
</feature>
<dbReference type="GO" id="GO:0006629">
    <property type="term" value="P:lipid metabolic process"/>
    <property type="evidence" value="ECO:0007669"/>
    <property type="project" value="InterPro"/>
</dbReference>
<evidence type="ECO:0000313" key="8">
    <source>
        <dbReference type="Proteomes" id="UP000676246"/>
    </source>
</evidence>